<evidence type="ECO:0000313" key="2">
    <source>
        <dbReference type="Proteomes" id="UP001209540"/>
    </source>
</evidence>
<name>A0AAD5PE80_9FUNG</name>
<reference evidence="1" key="2">
    <citation type="submission" date="2023-02" db="EMBL/GenBank/DDBJ databases">
        <authorList>
            <consortium name="DOE Joint Genome Institute"/>
            <person name="Mondo S.J."/>
            <person name="Chang Y."/>
            <person name="Wang Y."/>
            <person name="Ahrendt S."/>
            <person name="Andreopoulos W."/>
            <person name="Barry K."/>
            <person name="Beard J."/>
            <person name="Benny G.L."/>
            <person name="Blankenship S."/>
            <person name="Bonito G."/>
            <person name="Cuomo C."/>
            <person name="Desiro A."/>
            <person name="Gervers K.A."/>
            <person name="Hundley H."/>
            <person name="Kuo A."/>
            <person name="LaButti K."/>
            <person name="Lang B.F."/>
            <person name="Lipzen A."/>
            <person name="O'Donnell K."/>
            <person name="Pangilinan J."/>
            <person name="Reynolds N."/>
            <person name="Sandor L."/>
            <person name="Smith M.W."/>
            <person name="Tsang A."/>
            <person name="Grigoriev I.V."/>
            <person name="Stajich J.E."/>
            <person name="Spatafora J.W."/>
        </authorList>
    </citation>
    <scope>NUCLEOTIDE SEQUENCE</scope>
    <source>
        <strain evidence="1">RSA 2281</strain>
    </source>
</reference>
<proteinExistence type="predicted"/>
<gene>
    <name evidence="1" type="ORF">BDA99DRAFT_537228</name>
</gene>
<dbReference type="EMBL" id="JAIXMP010000013">
    <property type="protein sequence ID" value="KAI9263219.1"/>
    <property type="molecule type" value="Genomic_DNA"/>
</dbReference>
<organism evidence="1 2">
    <name type="scientific">Phascolomyces articulosus</name>
    <dbReference type="NCBI Taxonomy" id="60185"/>
    <lineage>
        <taxon>Eukaryota</taxon>
        <taxon>Fungi</taxon>
        <taxon>Fungi incertae sedis</taxon>
        <taxon>Mucoromycota</taxon>
        <taxon>Mucoromycotina</taxon>
        <taxon>Mucoromycetes</taxon>
        <taxon>Mucorales</taxon>
        <taxon>Lichtheimiaceae</taxon>
        <taxon>Phascolomyces</taxon>
    </lineage>
</organism>
<sequence>MYKYKIVRSRIMKQKEKKITKKTKIRNKNNKTLYFIHTKRSSKTTNMDEHIHFKTKMIRQKIIYPLFGPNTERTNNTHVKTKTTTKTNASGIFYTNTQTKCFNHNIWKNVHHIQNKKKKSYTYINHLMAITYYIYNAANLMATTQDINDIAYHTYILEIGRNEIKNKKRKGKI</sequence>
<keyword evidence="2" id="KW-1185">Reference proteome</keyword>
<protein>
    <submittedName>
        <fullName evidence="1">Uncharacterized protein</fullName>
    </submittedName>
</protein>
<accession>A0AAD5PE80</accession>
<dbReference type="Proteomes" id="UP001209540">
    <property type="component" value="Unassembled WGS sequence"/>
</dbReference>
<comment type="caution">
    <text evidence="1">The sequence shown here is derived from an EMBL/GenBank/DDBJ whole genome shotgun (WGS) entry which is preliminary data.</text>
</comment>
<evidence type="ECO:0000313" key="1">
    <source>
        <dbReference type="EMBL" id="KAI9263219.1"/>
    </source>
</evidence>
<dbReference type="AlphaFoldDB" id="A0AAD5PE80"/>
<reference evidence="1" key="1">
    <citation type="journal article" date="2022" name="IScience">
        <title>Evolution of zygomycete secretomes and the origins of terrestrial fungal ecologies.</title>
        <authorList>
            <person name="Chang Y."/>
            <person name="Wang Y."/>
            <person name="Mondo S."/>
            <person name="Ahrendt S."/>
            <person name="Andreopoulos W."/>
            <person name="Barry K."/>
            <person name="Beard J."/>
            <person name="Benny G.L."/>
            <person name="Blankenship S."/>
            <person name="Bonito G."/>
            <person name="Cuomo C."/>
            <person name="Desiro A."/>
            <person name="Gervers K.A."/>
            <person name="Hundley H."/>
            <person name="Kuo A."/>
            <person name="LaButti K."/>
            <person name="Lang B.F."/>
            <person name="Lipzen A."/>
            <person name="O'Donnell K."/>
            <person name="Pangilinan J."/>
            <person name="Reynolds N."/>
            <person name="Sandor L."/>
            <person name="Smith M.E."/>
            <person name="Tsang A."/>
            <person name="Grigoriev I.V."/>
            <person name="Stajich J.E."/>
            <person name="Spatafora J.W."/>
        </authorList>
    </citation>
    <scope>NUCLEOTIDE SEQUENCE</scope>
    <source>
        <strain evidence="1">RSA 2281</strain>
    </source>
</reference>